<dbReference type="AlphaFoldDB" id="A0A8H6UZB8"/>
<dbReference type="OrthoDB" id="3357271at2759"/>
<evidence type="ECO:0000313" key="4">
    <source>
        <dbReference type="Proteomes" id="UP000630445"/>
    </source>
</evidence>
<name>A0A8H6UZB8_9EURO</name>
<feature type="compositionally biased region" description="Pro residues" evidence="1">
    <location>
        <begin position="422"/>
        <end position="431"/>
    </location>
</feature>
<evidence type="ECO:0000256" key="1">
    <source>
        <dbReference type="SAM" id="MobiDB-lite"/>
    </source>
</evidence>
<reference evidence="3" key="1">
    <citation type="submission" date="2020-06" db="EMBL/GenBank/DDBJ databases">
        <title>Draft genome sequences of strains closely related to Aspergillus parafelis and Aspergillus hiratsukae.</title>
        <authorList>
            <person name="Dos Santos R.A.C."/>
            <person name="Rivero-Menendez O."/>
            <person name="Steenwyk J.L."/>
            <person name="Mead M.E."/>
            <person name="Goldman G.H."/>
            <person name="Alastruey-Izquierdo A."/>
            <person name="Rokas A."/>
        </authorList>
    </citation>
    <scope>NUCLEOTIDE SEQUENCE</scope>
    <source>
        <strain evidence="2">CNM-CM5793</strain>
        <strain evidence="3">CNM-CM6106</strain>
    </source>
</reference>
<dbReference type="Proteomes" id="UP000630445">
    <property type="component" value="Unassembled WGS sequence"/>
</dbReference>
<feature type="region of interest" description="Disordered" evidence="1">
    <location>
        <begin position="256"/>
        <end position="437"/>
    </location>
</feature>
<feature type="compositionally biased region" description="Basic and acidic residues" evidence="1">
    <location>
        <begin position="325"/>
        <end position="345"/>
    </location>
</feature>
<protein>
    <submittedName>
        <fullName evidence="3">Uncharacterized protein</fullName>
    </submittedName>
</protein>
<feature type="compositionally biased region" description="Polar residues" evidence="1">
    <location>
        <begin position="267"/>
        <end position="294"/>
    </location>
</feature>
<feature type="region of interest" description="Disordered" evidence="1">
    <location>
        <begin position="77"/>
        <end position="244"/>
    </location>
</feature>
<comment type="caution">
    <text evidence="3">The sequence shown here is derived from an EMBL/GenBank/DDBJ whole genome shotgun (WGS) entry which is preliminary data.</text>
</comment>
<organism evidence="3 5">
    <name type="scientific">Aspergillus hiratsukae</name>
    <dbReference type="NCBI Taxonomy" id="1194566"/>
    <lineage>
        <taxon>Eukaryota</taxon>
        <taxon>Fungi</taxon>
        <taxon>Dikarya</taxon>
        <taxon>Ascomycota</taxon>
        <taxon>Pezizomycotina</taxon>
        <taxon>Eurotiomycetes</taxon>
        <taxon>Eurotiomycetidae</taxon>
        <taxon>Eurotiales</taxon>
        <taxon>Aspergillaceae</taxon>
        <taxon>Aspergillus</taxon>
        <taxon>Aspergillus subgen. Fumigati</taxon>
    </lineage>
</organism>
<dbReference type="EMBL" id="JACBAF010002083">
    <property type="protein sequence ID" value="KAF7168275.1"/>
    <property type="molecule type" value="Genomic_DNA"/>
</dbReference>
<keyword evidence="4" id="KW-1185">Reference proteome</keyword>
<dbReference type="Proteomes" id="UP000662466">
    <property type="component" value="Unassembled WGS sequence"/>
</dbReference>
<evidence type="ECO:0000313" key="2">
    <source>
        <dbReference type="EMBL" id="KAF7128537.1"/>
    </source>
</evidence>
<accession>A0A8H6UZB8</accession>
<feature type="compositionally biased region" description="Low complexity" evidence="1">
    <location>
        <begin position="191"/>
        <end position="204"/>
    </location>
</feature>
<gene>
    <name evidence="2" type="ORF">CNMCM5793_003325</name>
    <name evidence="3" type="ORF">CNMCM6106_003516</name>
</gene>
<feature type="compositionally biased region" description="Low complexity" evidence="1">
    <location>
        <begin position="295"/>
        <end position="310"/>
    </location>
</feature>
<feature type="compositionally biased region" description="Basic and acidic residues" evidence="1">
    <location>
        <begin position="81"/>
        <end position="93"/>
    </location>
</feature>
<proteinExistence type="predicted"/>
<sequence length="437" mass="47075">MRGGDDAECCVTDPSSLISNTYVCARIQFHCLIYWDTFECMMSGFRESLKGGWHPKGKSGGKESWRGDFKGIDQVAGWMGKGKDRDSEQEQHVSRPLSSLKDPSAFGPPPKHIAVHGPGAVPNQTTPDRRGLGAPLSQEQIQQAQSRQQEQIRAEEEEAQRPAGPPLPYRANTTGLNTDNLPPPPARRMHSPASSVSSASSRPVPSVPPRIPPRINSTPQSHPATPPPAYSPSEPASEGFLNQGAVSRLSNAGVSVPAFGIGHDRSSPSNTTGGVVGQASVNELQARFSQIRTGSSQPPSQAPSQSVQESTTQSGSSAMSTVNNLRERHNDKIQAGKERVQDFNHKYKISQRFNNFVDEKRSANTSISSKQFRPPPTPPQPNRGQPSSDSVEIDELKQRKAPPPPPPKKAAMRSTPVNAPSPSSPVPPPLPLSTKPH</sequence>
<dbReference type="EMBL" id="JACBAD010001918">
    <property type="protein sequence ID" value="KAF7128537.1"/>
    <property type="molecule type" value="Genomic_DNA"/>
</dbReference>
<evidence type="ECO:0000313" key="5">
    <source>
        <dbReference type="Proteomes" id="UP000662466"/>
    </source>
</evidence>
<feature type="compositionally biased region" description="Polar residues" evidence="1">
    <location>
        <begin position="171"/>
        <end position="180"/>
    </location>
</feature>
<evidence type="ECO:0000313" key="3">
    <source>
        <dbReference type="EMBL" id="KAF7168275.1"/>
    </source>
</evidence>
<feature type="compositionally biased region" description="Polar residues" evidence="1">
    <location>
        <begin position="311"/>
        <end position="324"/>
    </location>
</feature>
<feature type="compositionally biased region" description="Low complexity" evidence="1">
    <location>
        <begin position="137"/>
        <end position="151"/>
    </location>
</feature>